<proteinExistence type="predicted"/>
<organism evidence="6 7">
    <name type="scientific">Alteribacillus iranensis</name>
    <dbReference type="NCBI Taxonomy" id="930128"/>
    <lineage>
        <taxon>Bacteria</taxon>
        <taxon>Bacillati</taxon>
        <taxon>Bacillota</taxon>
        <taxon>Bacilli</taxon>
        <taxon>Bacillales</taxon>
        <taxon>Bacillaceae</taxon>
        <taxon>Alteribacillus</taxon>
    </lineage>
</organism>
<dbReference type="InterPro" id="IPR005471">
    <property type="entry name" value="Tscrpt_reg_IclR_N"/>
</dbReference>
<dbReference type="InterPro" id="IPR050707">
    <property type="entry name" value="HTH_MetabolicPath_Reg"/>
</dbReference>
<dbReference type="PROSITE" id="PS51077">
    <property type="entry name" value="HTH_ICLR"/>
    <property type="match status" value="1"/>
</dbReference>
<protein>
    <submittedName>
        <fullName evidence="6">DNA-binding transcriptional regulator, IclR family</fullName>
    </submittedName>
</protein>
<evidence type="ECO:0000256" key="2">
    <source>
        <dbReference type="ARBA" id="ARBA00023125"/>
    </source>
</evidence>
<dbReference type="Gene3D" id="1.10.10.10">
    <property type="entry name" value="Winged helix-like DNA-binding domain superfamily/Winged helix DNA-binding domain"/>
    <property type="match status" value="1"/>
</dbReference>
<dbReference type="Pfam" id="PF09339">
    <property type="entry name" value="HTH_IclR"/>
    <property type="match status" value="1"/>
</dbReference>
<dbReference type="SMART" id="SM00346">
    <property type="entry name" value="HTH_ICLR"/>
    <property type="match status" value="1"/>
</dbReference>
<dbReference type="GO" id="GO:0003700">
    <property type="term" value="F:DNA-binding transcription factor activity"/>
    <property type="evidence" value="ECO:0007669"/>
    <property type="project" value="TreeGrafter"/>
</dbReference>
<dbReference type="InterPro" id="IPR029016">
    <property type="entry name" value="GAF-like_dom_sf"/>
</dbReference>
<evidence type="ECO:0000259" key="4">
    <source>
        <dbReference type="PROSITE" id="PS51077"/>
    </source>
</evidence>
<dbReference type="InterPro" id="IPR036388">
    <property type="entry name" value="WH-like_DNA-bd_sf"/>
</dbReference>
<dbReference type="RefSeq" id="WP_091662344.1">
    <property type="nucleotide sequence ID" value="NZ_FONT01000005.1"/>
</dbReference>
<reference evidence="6 7" key="1">
    <citation type="submission" date="2016-10" db="EMBL/GenBank/DDBJ databases">
        <authorList>
            <person name="de Groot N.N."/>
        </authorList>
    </citation>
    <scope>NUCLEOTIDE SEQUENCE [LARGE SCALE GENOMIC DNA]</scope>
    <source>
        <strain evidence="6 7">DSM 23995</strain>
    </source>
</reference>
<keyword evidence="7" id="KW-1185">Reference proteome</keyword>
<sequence>MISSVRKVAQILNCFTEDEPALRNLDIAKKLDMSTSTVYRLVQSLCNEGMLIKDSSNRYRLGWKLLELGNMVMYQQDIYNEAVPRIEELTRRFKGIVHIGMLDEKGDFIFVLKVAAREAFQVPTFIGERKPTYCFSTGKVLLSSNPSLMKKFTSEDLLKRGPNTIDTLEGLEVELNQVRNNGFAVSNNENEFGVYGIAAPIQSYSGKNIAALNMVGPISYIEGSEKQAMIRHVTKVADSISKDLGYIFEEQ</sequence>
<dbReference type="GO" id="GO:0045892">
    <property type="term" value="P:negative regulation of DNA-templated transcription"/>
    <property type="evidence" value="ECO:0007669"/>
    <property type="project" value="UniProtKB-ARBA"/>
</dbReference>
<dbReference type="GO" id="GO:0003677">
    <property type="term" value="F:DNA binding"/>
    <property type="evidence" value="ECO:0007669"/>
    <property type="project" value="UniProtKB-KW"/>
</dbReference>
<evidence type="ECO:0000259" key="5">
    <source>
        <dbReference type="PROSITE" id="PS51078"/>
    </source>
</evidence>
<dbReference type="SUPFAM" id="SSF46785">
    <property type="entry name" value="Winged helix' DNA-binding domain"/>
    <property type="match status" value="1"/>
</dbReference>
<evidence type="ECO:0000256" key="3">
    <source>
        <dbReference type="ARBA" id="ARBA00023163"/>
    </source>
</evidence>
<dbReference type="PANTHER" id="PTHR30136">
    <property type="entry name" value="HELIX-TURN-HELIX TRANSCRIPTIONAL REGULATOR, ICLR FAMILY"/>
    <property type="match status" value="1"/>
</dbReference>
<dbReference type="EMBL" id="FONT01000005">
    <property type="protein sequence ID" value="SFE89766.1"/>
    <property type="molecule type" value="Genomic_DNA"/>
</dbReference>
<keyword evidence="3" id="KW-0804">Transcription</keyword>
<keyword evidence="1" id="KW-0805">Transcription regulation</keyword>
<dbReference type="Gene3D" id="3.30.450.40">
    <property type="match status" value="1"/>
</dbReference>
<dbReference type="PANTHER" id="PTHR30136:SF2">
    <property type="entry name" value="TRANSCRIPTIONAL REGULATOR ICLR"/>
    <property type="match status" value="1"/>
</dbReference>
<feature type="domain" description="IclR-ED" evidence="5">
    <location>
        <begin position="64"/>
        <end position="246"/>
    </location>
</feature>
<dbReference type="InterPro" id="IPR014757">
    <property type="entry name" value="Tscrpt_reg_IclR_C"/>
</dbReference>
<accession>A0A1I2EAZ3</accession>
<dbReference type="Proteomes" id="UP000199516">
    <property type="component" value="Unassembled WGS sequence"/>
</dbReference>
<gene>
    <name evidence="6" type="ORF">SAMN05192532_105224</name>
</gene>
<dbReference type="PROSITE" id="PS51078">
    <property type="entry name" value="ICLR_ED"/>
    <property type="match status" value="1"/>
</dbReference>
<dbReference type="InterPro" id="IPR036390">
    <property type="entry name" value="WH_DNA-bd_sf"/>
</dbReference>
<dbReference type="OrthoDB" id="9791752at2"/>
<evidence type="ECO:0000313" key="7">
    <source>
        <dbReference type="Proteomes" id="UP000199516"/>
    </source>
</evidence>
<dbReference type="AlphaFoldDB" id="A0A1I2EAZ3"/>
<dbReference type="STRING" id="930128.SAMN05192532_105224"/>
<keyword evidence="2 6" id="KW-0238">DNA-binding</keyword>
<dbReference type="SUPFAM" id="SSF55781">
    <property type="entry name" value="GAF domain-like"/>
    <property type="match status" value="1"/>
</dbReference>
<dbReference type="Pfam" id="PF01614">
    <property type="entry name" value="IclR_C"/>
    <property type="match status" value="1"/>
</dbReference>
<evidence type="ECO:0000313" key="6">
    <source>
        <dbReference type="EMBL" id="SFE89766.1"/>
    </source>
</evidence>
<evidence type="ECO:0000256" key="1">
    <source>
        <dbReference type="ARBA" id="ARBA00023015"/>
    </source>
</evidence>
<feature type="domain" description="HTH iclR-type" evidence="4">
    <location>
        <begin position="2"/>
        <end position="63"/>
    </location>
</feature>
<name>A0A1I2EAZ3_9BACI</name>